<evidence type="ECO:0000313" key="1">
    <source>
        <dbReference type="EMBL" id="ORX92230.1"/>
    </source>
</evidence>
<name>A0A1Y1Y2L1_9FUNG</name>
<dbReference type="AlphaFoldDB" id="A0A1Y1Y2L1"/>
<sequence>MWCIRRLIKQQSWNPFENVHLYKIDGAENCRQHIREIREEKIPDWNRAEMHINLLEKSSEMKVNALERIKRSFRPGIELGRLYIRSWQDGTQTRFFARFSHSIVQGDGLLLAKRGLSRMLEFWRSDRNE</sequence>
<dbReference type="Proteomes" id="UP000193498">
    <property type="component" value="Unassembled WGS sequence"/>
</dbReference>
<organism evidence="1 2">
    <name type="scientific">Basidiobolus meristosporus CBS 931.73</name>
    <dbReference type="NCBI Taxonomy" id="1314790"/>
    <lineage>
        <taxon>Eukaryota</taxon>
        <taxon>Fungi</taxon>
        <taxon>Fungi incertae sedis</taxon>
        <taxon>Zoopagomycota</taxon>
        <taxon>Entomophthoromycotina</taxon>
        <taxon>Basidiobolomycetes</taxon>
        <taxon>Basidiobolales</taxon>
        <taxon>Basidiobolaceae</taxon>
        <taxon>Basidiobolus</taxon>
    </lineage>
</organism>
<accession>A0A1Y1Y2L1</accession>
<protein>
    <submittedName>
        <fullName evidence="1">Uncharacterized protein</fullName>
    </submittedName>
</protein>
<comment type="caution">
    <text evidence="1">The sequence shown here is derived from an EMBL/GenBank/DDBJ whole genome shotgun (WGS) entry which is preliminary data.</text>
</comment>
<dbReference type="OrthoDB" id="5569779at2759"/>
<evidence type="ECO:0000313" key="2">
    <source>
        <dbReference type="Proteomes" id="UP000193498"/>
    </source>
</evidence>
<reference evidence="1 2" key="1">
    <citation type="submission" date="2016-07" db="EMBL/GenBank/DDBJ databases">
        <title>Pervasive Adenine N6-methylation of Active Genes in Fungi.</title>
        <authorList>
            <consortium name="DOE Joint Genome Institute"/>
            <person name="Mondo S.J."/>
            <person name="Dannebaum R.O."/>
            <person name="Kuo R.C."/>
            <person name="Labutti K."/>
            <person name="Haridas S."/>
            <person name="Kuo A."/>
            <person name="Salamov A."/>
            <person name="Ahrendt S.R."/>
            <person name="Lipzen A."/>
            <person name="Sullivan W."/>
            <person name="Andreopoulos W.B."/>
            <person name="Clum A."/>
            <person name="Lindquist E."/>
            <person name="Daum C."/>
            <person name="Ramamoorthy G.K."/>
            <person name="Gryganskyi A."/>
            <person name="Culley D."/>
            <person name="Magnuson J.K."/>
            <person name="James T.Y."/>
            <person name="O'Malley M.A."/>
            <person name="Stajich J.E."/>
            <person name="Spatafora J.W."/>
            <person name="Visel A."/>
            <person name="Grigoriev I.V."/>
        </authorList>
    </citation>
    <scope>NUCLEOTIDE SEQUENCE [LARGE SCALE GENOMIC DNA]</scope>
    <source>
        <strain evidence="1 2">CBS 931.73</strain>
    </source>
</reference>
<gene>
    <name evidence="1" type="ORF">K493DRAFT_45136</name>
</gene>
<proteinExistence type="predicted"/>
<keyword evidence="2" id="KW-1185">Reference proteome</keyword>
<dbReference type="InParanoid" id="A0A1Y1Y2L1"/>
<dbReference type="EMBL" id="MCFE01000287">
    <property type="protein sequence ID" value="ORX92230.1"/>
    <property type="molecule type" value="Genomic_DNA"/>
</dbReference>